<feature type="non-terminal residue" evidence="1">
    <location>
        <position position="41"/>
    </location>
</feature>
<protein>
    <submittedName>
        <fullName evidence="1">Uncharacterized protein</fullName>
    </submittedName>
</protein>
<name>A0A382NYE5_9ZZZZ</name>
<organism evidence="1">
    <name type="scientific">marine metagenome</name>
    <dbReference type="NCBI Taxonomy" id="408172"/>
    <lineage>
        <taxon>unclassified sequences</taxon>
        <taxon>metagenomes</taxon>
        <taxon>ecological metagenomes</taxon>
    </lineage>
</organism>
<accession>A0A382NYE5</accession>
<evidence type="ECO:0000313" key="1">
    <source>
        <dbReference type="EMBL" id="SVC66163.1"/>
    </source>
</evidence>
<proteinExistence type="predicted"/>
<gene>
    <name evidence="1" type="ORF">METZ01_LOCUS319017</name>
</gene>
<sequence length="41" mass="4561">MGRIDHHEKICTLQTYLLGQGPSDRVIDRSVRKIINGVAVA</sequence>
<reference evidence="1" key="1">
    <citation type="submission" date="2018-05" db="EMBL/GenBank/DDBJ databases">
        <authorList>
            <person name="Lanie J.A."/>
            <person name="Ng W.-L."/>
            <person name="Kazmierczak K.M."/>
            <person name="Andrzejewski T.M."/>
            <person name="Davidsen T.M."/>
            <person name="Wayne K.J."/>
            <person name="Tettelin H."/>
            <person name="Glass J.I."/>
            <person name="Rusch D."/>
            <person name="Podicherti R."/>
            <person name="Tsui H.-C.T."/>
            <person name="Winkler M.E."/>
        </authorList>
    </citation>
    <scope>NUCLEOTIDE SEQUENCE</scope>
</reference>
<dbReference type="AlphaFoldDB" id="A0A382NYE5"/>
<dbReference type="EMBL" id="UINC01103634">
    <property type="protein sequence ID" value="SVC66163.1"/>
    <property type="molecule type" value="Genomic_DNA"/>
</dbReference>